<evidence type="ECO:0000313" key="2">
    <source>
        <dbReference type="EMBL" id="BBW95802.1"/>
    </source>
</evidence>
<feature type="transmembrane region" description="Helical" evidence="1">
    <location>
        <begin position="7"/>
        <end position="27"/>
    </location>
</feature>
<sequence length="59" mass="6975">MKRMETLLWKLVLIQAICLLVAQWLALYTPIELYINKVYEYEGVAKQEKMKSVETAVDR</sequence>
<name>A0A679FHM6_9BACL</name>
<reference evidence="3" key="1">
    <citation type="journal article" date="2020" name="Microbiol. Resour. Announc.">
        <title>Complete Genome Sequence of Geobacillus sp. Strain E55-1, Isolated from Mine Geyser in Japan.</title>
        <authorList>
            <person name="Miyazaki K."/>
            <person name="Hase E."/>
            <person name="Tokito N."/>
        </authorList>
    </citation>
    <scope>NUCLEOTIDE SEQUENCE [LARGE SCALE GENOMIC DNA]</scope>
    <source>
        <strain evidence="3">E55-1</strain>
    </source>
</reference>
<dbReference type="Pfam" id="PF17313">
    <property type="entry name" value="DUF5359"/>
    <property type="match status" value="1"/>
</dbReference>
<evidence type="ECO:0000313" key="3">
    <source>
        <dbReference type="Proteomes" id="UP000501421"/>
    </source>
</evidence>
<dbReference type="InterPro" id="IPR035281">
    <property type="entry name" value="DUF5359"/>
</dbReference>
<dbReference type="Proteomes" id="UP000501421">
    <property type="component" value="Chromosome"/>
</dbReference>
<dbReference type="AlphaFoldDB" id="A0A679FHM6"/>
<protein>
    <recommendedName>
        <fullName evidence="4">YpfB family protein</fullName>
    </recommendedName>
</protein>
<keyword evidence="3" id="KW-1185">Reference proteome</keyword>
<organism evidence="2 3">
    <name type="scientific">Geobacillus subterraneus</name>
    <dbReference type="NCBI Taxonomy" id="129338"/>
    <lineage>
        <taxon>Bacteria</taxon>
        <taxon>Bacillati</taxon>
        <taxon>Bacillota</taxon>
        <taxon>Bacilli</taxon>
        <taxon>Bacillales</taxon>
        <taxon>Anoxybacillaceae</taxon>
        <taxon>Geobacillus</taxon>
    </lineage>
</organism>
<proteinExistence type="predicted"/>
<dbReference type="RefSeq" id="WP_033021250.1">
    <property type="nucleotide sequence ID" value="NZ_AP022557.1"/>
</dbReference>
<keyword evidence="1" id="KW-0472">Membrane</keyword>
<gene>
    <name evidence="2" type="ORF">GsuE55_06350</name>
</gene>
<accession>A0A679FHM6</accession>
<evidence type="ECO:0008006" key="4">
    <source>
        <dbReference type="Google" id="ProtNLM"/>
    </source>
</evidence>
<dbReference type="EMBL" id="AP022557">
    <property type="protein sequence ID" value="BBW95802.1"/>
    <property type="molecule type" value="Genomic_DNA"/>
</dbReference>
<evidence type="ECO:0000256" key="1">
    <source>
        <dbReference type="SAM" id="Phobius"/>
    </source>
</evidence>
<keyword evidence="1" id="KW-0812">Transmembrane</keyword>
<keyword evidence="1" id="KW-1133">Transmembrane helix</keyword>